<keyword evidence="2" id="KW-0902">Two-component regulatory system</keyword>
<keyword evidence="3" id="KW-0805">Transcription regulation</keyword>
<dbReference type="GO" id="GO:0000976">
    <property type="term" value="F:transcription cis-regulatory region binding"/>
    <property type="evidence" value="ECO:0007669"/>
    <property type="project" value="TreeGrafter"/>
</dbReference>
<keyword evidence="4 8" id="KW-0238">DNA-binding</keyword>
<reference evidence="11" key="1">
    <citation type="submission" date="2023-03" db="EMBL/GenBank/DDBJ databases">
        <authorList>
            <person name="Steffen K."/>
            <person name="Cardenas P."/>
        </authorList>
    </citation>
    <scope>NUCLEOTIDE SEQUENCE</scope>
</reference>
<protein>
    <submittedName>
        <fullName evidence="11">Transcriptional regulatory protein GlnR</fullName>
    </submittedName>
</protein>
<dbReference type="Proteomes" id="UP001174909">
    <property type="component" value="Unassembled WGS sequence"/>
</dbReference>
<dbReference type="Pfam" id="PF00486">
    <property type="entry name" value="Trans_reg_C"/>
    <property type="match status" value="1"/>
</dbReference>
<evidence type="ECO:0000256" key="8">
    <source>
        <dbReference type="PROSITE-ProRule" id="PRU01091"/>
    </source>
</evidence>
<dbReference type="InterPro" id="IPR001789">
    <property type="entry name" value="Sig_transdc_resp-reg_receiver"/>
</dbReference>
<dbReference type="PANTHER" id="PTHR48111:SF1">
    <property type="entry name" value="TWO-COMPONENT RESPONSE REGULATOR ORR33"/>
    <property type="match status" value="1"/>
</dbReference>
<dbReference type="Gene3D" id="1.10.10.10">
    <property type="entry name" value="Winged helix-like DNA-binding domain superfamily/Winged helix DNA-binding domain"/>
    <property type="match status" value="1"/>
</dbReference>
<dbReference type="PROSITE" id="PS51755">
    <property type="entry name" value="OMPR_PHOB"/>
    <property type="match status" value="1"/>
</dbReference>
<evidence type="ECO:0000256" key="2">
    <source>
        <dbReference type="ARBA" id="ARBA00023012"/>
    </source>
</evidence>
<dbReference type="Gene3D" id="6.10.250.690">
    <property type="match status" value="1"/>
</dbReference>
<dbReference type="GO" id="GO:0005829">
    <property type="term" value="C:cytosol"/>
    <property type="evidence" value="ECO:0007669"/>
    <property type="project" value="TreeGrafter"/>
</dbReference>
<proteinExistence type="predicted"/>
<evidence type="ECO:0000256" key="6">
    <source>
        <dbReference type="ARBA" id="ARBA00023163"/>
    </source>
</evidence>
<accession>A0AA35RSX1</accession>
<comment type="caution">
    <text evidence="11">The sequence shown here is derived from an EMBL/GenBank/DDBJ whole genome shotgun (WGS) entry which is preliminary data.</text>
</comment>
<dbReference type="PANTHER" id="PTHR48111">
    <property type="entry name" value="REGULATOR OF RPOS"/>
    <property type="match status" value="1"/>
</dbReference>
<dbReference type="GO" id="GO:0032993">
    <property type="term" value="C:protein-DNA complex"/>
    <property type="evidence" value="ECO:0007669"/>
    <property type="project" value="TreeGrafter"/>
</dbReference>
<evidence type="ECO:0000256" key="1">
    <source>
        <dbReference type="ARBA" id="ARBA00022553"/>
    </source>
</evidence>
<dbReference type="GO" id="GO:0000156">
    <property type="term" value="F:phosphorelay response regulator activity"/>
    <property type="evidence" value="ECO:0007669"/>
    <property type="project" value="TreeGrafter"/>
</dbReference>
<evidence type="ECO:0000256" key="4">
    <source>
        <dbReference type="ARBA" id="ARBA00023125"/>
    </source>
</evidence>
<evidence type="ECO:0000313" key="12">
    <source>
        <dbReference type="Proteomes" id="UP001174909"/>
    </source>
</evidence>
<evidence type="ECO:0000259" key="9">
    <source>
        <dbReference type="PROSITE" id="PS50110"/>
    </source>
</evidence>
<sequence>MALVTERELEDYDVAHGADDFALKPPNPTELALRVTQLLRRLRGREGSETIHSGDLVIDQTRYEVTVSGHRVLLTFKEYELLRLLAQNPGRVFSREELLSRVWGYEYFGGTRTVDVHVRRLRSKVQDANHTFIETVWNVGYRFKPVA</sequence>
<dbReference type="InterPro" id="IPR039420">
    <property type="entry name" value="WalR-like"/>
</dbReference>
<keyword evidence="1" id="KW-0597">Phosphoprotein</keyword>
<organism evidence="11 12">
    <name type="scientific">Geodia barretti</name>
    <name type="common">Barrett's horny sponge</name>
    <dbReference type="NCBI Taxonomy" id="519541"/>
    <lineage>
        <taxon>Eukaryota</taxon>
        <taxon>Metazoa</taxon>
        <taxon>Porifera</taxon>
        <taxon>Demospongiae</taxon>
        <taxon>Heteroscleromorpha</taxon>
        <taxon>Tetractinellida</taxon>
        <taxon>Astrophorina</taxon>
        <taxon>Geodiidae</taxon>
        <taxon>Geodia</taxon>
    </lineage>
</organism>
<evidence type="ECO:0000256" key="3">
    <source>
        <dbReference type="ARBA" id="ARBA00023015"/>
    </source>
</evidence>
<keyword evidence="5" id="KW-0010">Activator</keyword>
<gene>
    <name evidence="11" type="ORF">GBAR_LOCUS9976</name>
</gene>
<dbReference type="InterPro" id="IPR036388">
    <property type="entry name" value="WH-like_DNA-bd_sf"/>
</dbReference>
<evidence type="ECO:0000313" key="11">
    <source>
        <dbReference type="EMBL" id="CAI8016248.1"/>
    </source>
</evidence>
<dbReference type="InterPro" id="IPR016032">
    <property type="entry name" value="Sig_transdc_resp-reg_C-effctor"/>
</dbReference>
<dbReference type="SUPFAM" id="SSF46894">
    <property type="entry name" value="C-terminal effector domain of the bipartite response regulators"/>
    <property type="match status" value="1"/>
</dbReference>
<dbReference type="InterPro" id="IPR011006">
    <property type="entry name" value="CheY-like_superfamily"/>
</dbReference>
<dbReference type="GO" id="GO:0006355">
    <property type="term" value="P:regulation of DNA-templated transcription"/>
    <property type="evidence" value="ECO:0007669"/>
    <property type="project" value="InterPro"/>
</dbReference>
<dbReference type="PROSITE" id="PS50110">
    <property type="entry name" value="RESPONSE_REGULATORY"/>
    <property type="match status" value="1"/>
</dbReference>
<keyword evidence="12" id="KW-1185">Reference proteome</keyword>
<keyword evidence="6" id="KW-0804">Transcription</keyword>
<evidence type="ECO:0000256" key="5">
    <source>
        <dbReference type="ARBA" id="ARBA00023159"/>
    </source>
</evidence>
<dbReference type="InterPro" id="IPR001867">
    <property type="entry name" value="OmpR/PhoB-type_DNA-bd"/>
</dbReference>
<dbReference type="AlphaFoldDB" id="A0AA35RSX1"/>
<feature type="domain" description="OmpR/PhoB-type" evidence="10">
    <location>
        <begin position="48"/>
        <end position="145"/>
    </location>
</feature>
<evidence type="ECO:0000259" key="10">
    <source>
        <dbReference type="PROSITE" id="PS51755"/>
    </source>
</evidence>
<feature type="domain" description="Response regulatory" evidence="9">
    <location>
        <begin position="1"/>
        <end position="39"/>
    </location>
</feature>
<evidence type="ECO:0000256" key="7">
    <source>
        <dbReference type="PROSITE-ProRule" id="PRU00169"/>
    </source>
</evidence>
<feature type="DNA-binding region" description="OmpR/PhoB-type" evidence="8">
    <location>
        <begin position="48"/>
        <end position="145"/>
    </location>
</feature>
<comment type="caution">
    <text evidence="7">Lacks conserved residue(s) required for the propagation of feature annotation.</text>
</comment>
<dbReference type="SMART" id="SM00862">
    <property type="entry name" value="Trans_reg_C"/>
    <property type="match status" value="1"/>
</dbReference>
<dbReference type="CDD" id="cd00383">
    <property type="entry name" value="trans_reg_C"/>
    <property type="match status" value="1"/>
</dbReference>
<dbReference type="SUPFAM" id="SSF52172">
    <property type="entry name" value="CheY-like"/>
    <property type="match status" value="1"/>
</dbReference>
<dbReference type="EMBL" id="CASHTH010001508">
    <property type="protein sequence ID" value="CAI8016248.1"/>
    <property type="molecule type" value="Genomic_DNA"/>
</dbReference>
<dbReference type="FunFam" id="1.10.10.10:FF:000216">
    <property type="entry name" value="DNA-binding response regulator"/>
    <property type="match status" value="1"/>
</dbReference>
<name>A0AA35RSX1_GEOBA</name>